<comment type="caution">
    <text evidence="1">The sequence shown here is derived from an EMBL/GenBank/DDBJ whole genome shotgun (WGS) entry which is preliminary data.</text>
</comment>
<reference evidence="1 2" key="1">
    <citation type="submission" date="2019-05" db="EMBL/GenBank/DDBJ databases">
        <title>Mikania micrantha, genome provides insights into the molecular mechanism of rapid growth.</title>
        <authorList>
            <person name="Liu B."/>
        </authorList>
    </citation>
    <scope>NUCLEOTIDE SEQUENCE [LARGE SCALE GENOMIC DNA]</scope>
    <source>
        <strain evidence="1">NLD-2019</strain>
        <tissue evidence="1">Leaf</tissue>
    </source>
</reference>
<name>A0A5N6M7F2_9ASTR</name>
<accession>A0A5N6M7F2</accession>
<evidence type="ECO:0000313" key="2">
    <source>
        <dbReference type="Proteomes" id="UP000326396"/>
    </source>
</evidence>
<keyword evidence="2" id="KW-1185">Reference proteome</keyword>
<dbReference type="EMBL" id="SZYD01000016">
    <property type="protein sequence ID" value="KAD3336161.1"/>
    <property type="molecule type" value="Genomic_DNA"/>
</dbReference>
<proteinExistence type="predicted"/>
<organism evidence="1 2">
    <name type="scientific">Mikania micrantha</name>
    <name type="common">bitter vine</name>
    <dbReference type="NCBI Taxonomy" id="192012"/>
    <lineage>
        <taxon>Eukaryota</taxon>
        <taxon>Viridiplantae</taxon>
        <taxon>Streptophyta</taxon>
        <taxon>Embryophyta</taxon>
        <taxon>Tracheophyta</taxon>
        <taxon>Spermatophyta</taxon>
        <taxon>Magnoliopsida</taxon>
        <taxon>eudicotyledons</taxon>
        <taxon>Gunneridae</taxon>
        <taxon>Pentapetalae</taxon>
        <taxon>asterids</taxon>
        <taxon>campanulids</taxon>
        <taxon>Asterales</taxon>
        <taxon>Asteraceae</taxon>
        <taxon>Asteroideae</taxon>
        <taxon>Heliantheae alliance</taxon>
        <taxon>Eupatorieae</taxon>
        <taxon>Mikania</taxon>
    </lineage>
</organism>
<evidence type="ECO:0000313" key="1">
    <source>
        <dbReference type="EMBL" id="KAD3336161.1"/>
    </source>
</evidence>
<dbReference type="Proteomes" id="UP000326396">
    <property type="component" value="Linkage Group LG6"/>
</dbReference>
<protein>
    <submittedName>
        <fullName evidence="1">Uncharacterized protein</fullName>
    </submittedName>
</protein>
<sequence>MKKMRRLLEVDSILEAIGEGNDYEASAYAVERQPAVQVRWKTRCRASTIDDRPKAPNGVYDGLGGLEVSRFVNANLFPFIHSIMNSVDYLIGKSNGLSLPSLILTQNLHQLAYSFSFAKVKLKQFHLMLHF</sequence>
<dbReference type="AlphaFoldDB" id="A0A5N6M7F2"/>
<gene>
    <name evidence="1" type="ORF">E3N88_31680</name>
</gene>